<keyword evidence="3" id="KW-0067">ATP-binding</keyword>
<dbReference type="GO" id="GO:0005524">
    <property type="term" value="F:ATP binding"/>
    <property type="evidence" value="ECO:0007669"/>
    <property type="project" value="UniProtKB-KW"/>
</dbReference>
<dbReference type="Proteomes" id="UP000325372">
    <property type="component" value="Unassembled WGS sequence"/>
</dbReference>
<evidence type="ECO:0000259" key="2">
    <source>
        <dbReference type="Pfam" id="PF13581"/>
    </source>
</evidence>
<reference evidence="3 4" key="1">
    <citation type="submission" date="2019-09" db="EMBL/GenBank/DDBJ databases">
        <title>Wenzhouxiangella sp. Genome sequencing and assembly.</title>
        <authorList>
            <person name="Zhang R."/>
        </authorList>
    </citation>
    <scope>NUCLEOTIDE SEQUENCE [LARGE SCALE GENOMIC DNA]</scope>
    <source>
        <strain evidence="3 4">W260</strain>
    </source>
</reference>
<gene>
    <name evidence="3" type="ORF">F3N42_02975</name>
</gene>
<protein>
    <submittedName>
        <fullName evidence="3">ATP-binding protein</fullName>
    </submittedName>
</protein>
<dbReference type="Gene3D" id="3.30.565.10">
    <property type="entry name" value="Histidine kinase-like ATPase, C-terminal domain"/>
    <property type="match status" value="1"/>
</dbReference>
<dbReference type="InterPro" id="IPR003594">
    <property type="entry name" value="HATPase_dom"/>
</dbReference>
<evidence type="ECO:0000313" key="3">
    <source>
        <dbReference type="EMBL" id="KAA9133331.1"/>
    </source>
</evidence>
<accession>A0A5N0TFD8</accession>
<keyword evidence="1" id="KW-0418">Kinase</keyword>
<dbReference type="InterPro" id="IPR036890">
    <property type="entry name" value="HATPase_C_sf"/>
</dbReference>
<dbReference type="GO" id="GO:0004674">
    <property type="term" value="F:protein serine/threonine kinase activity"/>
    <property type="evidence" value="ECO:0007669"/>
    <property type="project" value="UniProtKB-KW"/>
</dbReference>
<evidence type="ECO:0000313" key="4">
    <source>
        <dbReference type="Proteomes" id="UP000325372"/>
    </source>
</evidence>
<dbReference type="EMBL" id="VYXP01000002">
    <property type="protein sequence ID" value="KAA9133331.1"/>
    <property type="molecule type" value="Genomic_DNA"/>
</dbReference>
<comment type="caution">
    <text evidence="3">The sequence shown here is derived from an EMBL/GenBank/DDBJ whole genome shotgun (WGS) entry which is preliminary data.</text>
</comment>
<dbReference type="CDD" id="cd16936">
    <property type="entry name" value="HATPase_RsbW-like"/>
    <property type="match status" value="1"/>
</dbReference>
<dbReference type="RefSeq" id="WP_150862890.1">
    <property type="nucleotide sequence ID" value="NZ_VYXP01000002.1"/>
</dbReference>
<organism evidence="3 4">
    <name type="scientific">Marinihelvus fidelis</name>
    <dbReference type="NCBI Taxonomy" id="2613842"/>
    <lineage>
        <taxon>Bacteria</taxon>
        <taxon>Pseudomonadati</taxon>
        <taxon>Pseudomonadota</taxon>
        <taxon>Gammaproteobacteria</taxon>
        <taxon>Chromatiales</taxon>
        <taxon>Wenzhouxiangellaceae</taxon>
        <taxon>Marinihelvus</taxon>
    </lineage>
</organism>
<feature type="domain" description="Histidine kinase/HSP90-like ATPase" evidence="2">
    <location>
        <begin position="7"/>
        <end position="129"/>
    </location>
</feature>
<dbReference type="AlphaFoldDB" id="A0A5N0TFD8"/>
<dbReference type="Pfam" id="PF13581">
    <property type="entry name" value="HATPase_c_2"/>
    <property type="match status" value="1"/>
</dbReference>
<keyword evidence="1" id="KW-0723">Serine/threonine-protein kinase</keyword>
<evidence type="ECO:0000256" key="1">
    <source>
        <dbReference type="ARBA" id="ARBA00022527"/>
    </source>
</evidence>
<keyword evidence="1" id="KW-0808">Transferase</keyword>
<name>A0A5N0TFD8_9GAMM</name>
<keyword evidence="4" id="KW-1185">Reference proteome</keyword>
<keyword evidence="3" id="KW-0547">Nucleotide-binding</keyword>
<sequence>MTTAAFARDVESLAGIVAMTADFFSRHAIPAGLRQAVDLCLEELFVNMVRYNTETDRPIEIELRAVDGGVTATLTDHDVERFDPARISAVDIHAPIEEREPGGLGLYLVFKMADSVHYEYRARTSKITFVIEGKQA</sequence>
<dbReference type="PANTHER" id="PTHR35526">
    <property type="entry name" value="ANTI-SIGMA-F FACTOR RSBW-RELATED"/>
    <property type="match status" value="1"/>
</dbReference>
<proteinExistence type="predicted"/>
<dbReference type="InterPro" id="IPR050267">
    <property type="entry name" value="Anti-sigma-factor_SerPK"/>
</dbReference>